<sequence length="524" mass="59702">MLKEAKEMFYFGYDNYMKYAFPKDELDPIHCTGRGPDLENPSNVNINDVLGDFCLTLVDSLDSLAILGNSSEFKKAVKLVIEKVSFETDNTVQVFEANIRLLGGLLSAHLIITDVKQPFGDLVPENYNGELLDLAHDLATRLLPAFENTNTGIPHPRVNLRQGVPDDSKVETCTAGAGSLQLEFGILSRLIGDPVFEGVARRANHALWEHRSCHTGLLGNVINLQTGKWVGKLSGLGAGLDSFYEYLLKTYILFGEESDFIRFNETYHLIKQYMRRGRPDCNKGTGEHPLYVNVDMNTGATNVPWIDSLQVAFAGVQVLNGDIEEAICVHALYYAIWRLYSALPERFNWQKIAPEVYFYPLRPELIESTYMLYQATKNPFYLHVGRDILYNLNNFTKARCGYATIHNVLDKSLEDRMESFFLSETCKYLYLLFDKDNYLNSHADEYIFSTEGHIFPVNIKLRNKMWEQKDTSPKTNVKVNSFVISRPSNSSFGGCDVINEERQYFLPMQRRYFSQIYAALGLDD</sequence>
<evidence type="ECO:0000256" key="5">
    <source>
        <dbReference type="ARBA" id="ARBA00022968"/>
    </source>
</evidence>
<evidence type="ECO:0000256" key="6">
    <source>
        <dbReference type="ARBA" id="ARBA00022989"/>
    </source>
</evidence>
<dbReference type="STRING" id="126957.T1IJL9"/>
<evidence type="ECO:0000256" key="12">
    <source>
        <dbReference type="RuleBase" id="RU361193"/>
    </source>
</evidence>
<comment type="function">
    <text evidence="9">Extracts misfolded glycoproteins, but not glycoproteins undergoing productive folding, from the calnexin cycle. It is directly involved in endoplasmic reticulum-associated degradation (ERAD) and targets misfolded glycoproteins for degradation in an N-glycan-independent manner, probably by forming a complex with SEL1L. It has low mannosidase activity, catalyzing mannose trimming from Man8GlcNAc2 to Man7GlcNAc2.</text>
</comment>
<comment type="cofactor">
    <cofactor evidence="11">
        <name>Ca(2+)</name>
        <dbReference type="ChEBI" id="CHEBI:29108"/>
    </cofactor>
</comment>
<dbReference type="GO" id="GO:0005509">
    <property type="term" value="F:calcium ion binding"/>
    <property type="evidence" value="ECO:0007669"/>
    <property type="project" value="InterPro"/>
</dbReference>
<dbReference type="GO" id="GO:0004571">
    <property type="term" value="F:mannosyl-oligosaccharide 1,2-alpha-mannosidase activity"/>
    <property type="evidence" value="ECO:0007669"/>
    <property type="project" value="InterPro"/>
</dbReference>
<dbReference type="PANTHER" id="PTHR45679">
    <property type="entry name" value="ER DEGRADATION-ENHANCING ALPHA-MANNOSIDASE-LIKE PROTEIN 2"/>
    <property type="match status" value="1"/>
</dbReference>
<dbReference type="eggNOG" id="KOG2429">
    <property type="taxonomic scope" value="Eukaryota"/>
</dbReference>
<dbReference type="FunFam" id="1.50.10.10:FF:000016">
    <property type="entry name" value="alpha-1,2-Mannosidase"/>
    <property type="match status" value="1"/>
</dbReference>
<dbReference type="Proteomes" id="UP000014500">
    <property type="component" value="Unassembled WGS sequence"/>
</dbReference>
<dbReference type="InterPro" id="IPR001382">
    <property type="entry name" value="Glyco_hydro_47"/>
</dbReference>
<feature type="active site" evidence="10">
    <location>
        <position position="241"/>
    </location>
</feature>
<keyword evidence="11" id="KW-0479">Metal-binding</keyword>
<keyword evidence="5" id="KW-0735">Signal-anchor</keyword>
<evidence type="ECO:0000256" key="8">
    <source>
        <dbReference type="ARBA" id="ARBA00023180"/>
    </source>
</evidence>
<evidence type="ECO:0000256" key="7">
    <source>
        <dbReference type="ARBA" id="ARBA00023136"/>
    </source>
</evidence>
<dbReference type="Pfam" id="PF01532">
    <property type="entry name" value="Glyco_hydro_47"/>
    <property type="match status" value="1"/>
</dbReference>
<evidence type="ECO:0000256" key="4">
    <source>
        <dbReference type="ARBA" id="ARBA00022824"/>
    </source>
</evidence>
<dbReference type="InterPro" id="IPR036026">
    <property type="entry name" value="Seven-hairpin_glycosidases"/>
</dbReference>
<evidence type="ECO:0000313" key="13">
    <source>
        <dbReference type="EnsemblMetazoa" id="SMAR001089-PA"/>
    </source>
</evidence>
<evidence type="ECO:0000256" key="1">
    <source>
        <dbReference type="ARBA" id="ARBA00004648"/>
    </source>
</evidence>
<feature type="binding site" evidence="11">
    <location>
        <position position="450"/>
    </location>
    <ligand>
        <name>Ca(2+)</name>
        <dbReference type="ChEBI" id="CHEBI:29108"/>
    </ligand>
</feature>
<keyword evidence="12" id="KW-0378">Hydrolase</keyword>
<keyword evidence="7" id="KW-0472">Membrane</keyword>
<keyword evidence="12" id="KW-0326">Glycosidase</keyword>
<dbReference type="SUPFAM" id="SSF48225">
    <property type="entry name" value="Seven-hairpin glycosidases"/>
    <property type="match status" value="1"/>
</dbReference>
<keyword evidence="4" id="KW-0256">Endoplasmic reticulum</keyword>
<feature type="active site" evidence="10">
    <location>
        <position position="364"/>
    </location>
</feature>
<dbReference type="GO" id="GO:1904380">
    <property type="term" value="P:endoplasmic reticulum mannose trimming"/>
    <property type="evidence" value="ECO:0007669"/>
    <property type="project" value="InterPro"/>
</dbReference>
<dbReference type="HOGENOM" id="CLU_003818_5_6_1"/>
<name>T1IJL9_STRMM</name>
<dbReference type="GO" id="GO:0005789">
    <property type="term" value="C:endoplasmic reticulum membrane"/>
    <property type="evidence" value="ECO:0007669"/>
    <property type="project" value="UniProtKB-SubCell"/>
</dbReference>
<feature type="active site" description="Proton donor" evidence="10">
    <location>
        <position position="345"/>
    </location>
</feature>
<keyword evidence="6" id="KW-1133">Transmembrane helix</keyword>
<dbReference type="PhylomeDB" id="T1IJL9"/>
<dbReference type="GO" id="GO:0005975">
    <property type="term" value="P:carbohydrate metabolic process"/>
    <property type="evidence" value="ECO:0007669"/>
    <property type="project" value="InterPro"/>
</dbReference>
<dbReference type="EC" id="3.2.1.-" evidence="12"/>
<keyword evidence="14" id="KW-1185">Reference proteome</keyword>
<reference evidence="14" key="1">
    <citation type="submission" date="2011-05" db="EMBL/GenBank/DDBJ databases">
        <authorList>
            <person name="Richards S.R."/>
            <person name="Qu J."/>
            <person name="Jiang H."/>
            <person name="Jhangiani S.N."/>
            <person name="Agravi P."/>
            <person name="Goodspeed R."/>
            <person name="Gross S."/>
            <person name="Mandapat C."/>
            <person name="Jackson L."/>
            <person name="Mathew T."/>
            <person name="Pu L."/>
            <person name="Thornton R."/>
            <person name="Saada N."/>
            <person name="Wilczek-Boney K.B."/>
            <person name="Lee S."/>
            <person name="Kovar C."/>
            <person name="Wu Y."/>
            <person name="Scherer S.E."/>
            <person name="Worley K.C."/>
            <person name="Muzny D.M."/>
            <person name="Gibbs R."/>
        </authorList>
    </citation>
    <scope>NUCLEOTIDE SEQUENCE</scope>
    <source>
        <strain evidence="14">Brora</strain>
    </source>
</reference>
<evidence type="ECO:0000256" key="3">
    <source>
        <dbReference type="ARBA" id="ARBA00022692"/>
    </source>
</evidence>
<dbReference type="EMBL" id="JH430315">
    <property type="status" value="NOT_ANNOTATED_CDS"/>
    <property type="molecule type" value="Genomic_DNA"/>
</dbReference>
<feature type="active site" description="Proton donor" evidence="10">
    <location>
        <position position="96"/>
    </location>
</feature>
<dbReference type="PANTHER" id="PTHR45679:SF5">
    <property type="entry name" value="ER DEGRADATION-ENHANCING ALPHA-MANNOSIDASE-LIKE PROTEIN 1"/>
    <property type="match status" value="1"/>
</dbReference>
<comment type="subcellular location">
    <subcellularLocation>
        <location evidence="1">Endoplasmic reticulum membrane</location>
        <topology evidence="1">Single-pass type II membrane protein</topology>
    </subcellularLocation>
</comment>
<dbReference type="EnsemblMetazoa" id="SMAR001089-RA">
    <property type="protein sequence ID" value="SMAR001089-PA"/>
    <property type="gene ID" value="SMAR001089"/>
</dbReference>
<evidence type="ECO:0000256" key="2">
    <source>
        <dbReference type="ARBA" id="ARBA00007658"/>
    </source>
</evidence>
<dbReference type="InterPro" id="IPR012341">
    <property type="entry name" value="6hp_glycosidase-like_sf"/>
</dbReference>
<keyword evidence="3" id="KW-0812">Transmembrane</keyword>
<proteinExistence type="inferred from homology"/>
<evidence type="ECO:0000256" key="10">
    <source>
        <dbReference type="PIRSR" id="PIRSR601382-1"/>
    </source>
</evidence>
<keyword evidence="8" id="KW-0325">Glycoprotein</keyword>
<dbReference type="Gene3D" id="1.50.10.10">
    <property type="match status" value="1"/>
</dbReference>
<organism evidence="13 14">
    <name type="scientific">Strigamia maritima</name>
    <name type="common">European centipede</name>
    <name type="synonym">Geophilus maritimus</name>
    <dbReference type="NCBI Taxonomy" id="126957"/>
    <lineage>
        <taxon>Eukaryota</taxon>
        <taxon>Metazoa</taxon>
        <taxon>Ecdysozoa</taxon>
        <taxon>Arthropoda</taxon>
        <taxon>Myriapoda</taxon>
        <taxon>Chilopoda</taxon>
        <taxon>Pleurostigmophora</taxon>
        <taxon>Geophilomorpha</taxon>
        <taxon>Linotaeniidae</taxon>
        <taxon>Strigamia</taxon>
    </lineage>
</organism>
<accession>T1IJL9</accession>
<evidence type="ECO:0000313" key="14">
    <source>
        <dbReference type="Proteomes" id="UP000014500"/>
    </source>
</evidence>
<dbReference type="InterPro" id="IPR044674">
    <property type="entry name" value="EDEM1/2/3"/>
</dbReference>
<evidence type="ECO:0000256" key="11">
    <source>
        <dbReference type="PIRSR" id="PIRSR601382-2"/>
    </source>
</evidence>
<protein>
    <recommendedName>
        <fullName evidence="12">alpha-1,2-Mannosidase</fullName>
        <ecNumber evidence="12">3.2.1.-</ecNumber>
    </recommendedName>
</protein>
<dbReference type="PRINTS" id="PR00747">
    <property type="entry name" value="GLYHDRLASE47"/>
</dbReference>
<comment type="similarity">
    <text evidence="2 12">Belongs to the glycosyl hydrolase 47 family.</text>
</comment>
<reference evidence="13" key="2">
    <citation type="submission" date="2015-02" db="UniProtKB">
        <authorList>
            <consortium name="EnsemblMetazoa"/>
        </authorList>
    </citation>
    <scope>IDENTIFICATION</scope>
</reference>
<keyword evidence="11" id="KW-0106">Calcium</keyword>
<dbReference type="OMA" id="EEFWRMF"/>
<dbReference type="GO" id="GO:0044322">
    <property type="term" value="C:endoplasmic reticulum quality control compartment"/>
    <property type="evidence" value="ECO:0007669"/>
    <property type="project" value="GOC"/>
</dbReference>
<evidence type="ECO:0000256" key="9">
    <source>
        <dbReference type="ARBA" id="ARBA00060207"/>
    </source>
</evidence>
<dbReference type="AlphaFoldDB" id="T1IJL9"/>